<dbReference type="STRING" id="113562.SAMN04489716_7528"/>
<dbReference type="RefSeq" id="WP_092552229.1">
    <property type="nucleotide sequence ID" value="NZ_BOMJ01000026.1"/>
</dbReference>
<name>A0A1H2D0E0_9ACTN</name>
<dbReference type="InterPro" id="IPR029026">
    <property type="entry name" value="tRNA_m1G_MTases_N"/>
</dbReference>
<gene>
    <name evidence="4" type="ORF">SAMN04489716_7528</name>
</gene>
<keyword evidence="2" id="KW-0808">Transferase</keyword>
<evidence type="ECO:0000256" key="1">
    <source>
        <dbReference type="ARBA" id="ARBA00022603"/>
    </source>
</evidence>
<keyword evidence="5" id="KW-1185">Reference proteome</keyword>
<proteinExistence type="predicted"/>
<dbReference type="Gene3D" id="3.40.1280.10">
    <property type="match status" value="1"/>
</dbReference>
<organism evidence="4 5">
    <name type="scientific">Actinoplanes derwentensis</name>
    <dbReference type="NCBI Taxonomy" id="113562"/>
    <lineage>
        <taxon>Bacteria</taxon>
        <taxon>Bacillati</taxon>
        <taxon>Actinomycetota</taxon>
        <taxon>Actinomycetes</taxon>
        <taxon>Micromonosporales</taxon>
        <taxon>Micromonosporaceae</taxon>
        <taxon>Actinoplanes</taxon>
    </lineage>
</organism>
<dbReference type="PANTHER" id="PTHR43191">
    <property type="entry name" value="RRNA METHYLTRANSFERASE 3"/>
    <property type="match status" value="1"/>
</dbReference>
<dbReference type="GO" id="GO:0008173">
    <property type="term" value="F:RNA methyltransferase activity"/>
    <property type="evidence" value="ECO:0007669"/>
    <property type="project" value="InterPro"/>
</dbReference>
<dbReference type="CDD" id="cd18096">
    <property type="entry name" value="SpoU-like"/>
    <property type="match status" value="1"/>
</dbReference>
<accession>A0A1H2D0E0</accession>
<evidence type="ECO:0000256" key="2">
    <source>
        <dbReference type="ARBA" id="ARBA00022679"/>
    </source>
</evidence>
<dbReference type="Proteomes" id="UP000198688">
    <property type="component" value="Chromosome I"/>
</dbReference>
<dbReference type="SUPFAM" id="SSF75217">
    <property type="entry name" value="alpha/beta knot"/>
    <property type="match status" value="1"/>
</dbReference>
<evidence type="ECO:0000313" key="4">
    <source>
        <dbReference type="EMBL" id="SDT76153.1"/>
    </source>
</evidence>
<sequence length="215" mass="23866">MTAGDGQSGEDRFIEVGVGPWVGDRPVGDHWDPELLEQGDRRNVVDRYRYWTREAVVADLDTRRHGFHVAIENWQHDFNIGTVVRNANAFLAAEVHVVGNRRWNRRGAMVTDRYQHVRHHPTIEEFVEWAAGADLAVVGIDNLPGSRPMETTTLPRRCVLLFGQEGPGLSDPARAACTDLFSIAQYGSTRSINAGVASGIAMHAWIRAHAGPPPE</sequence>
<evidence type="ECO:0000259" key="3">
    <source>
        <dbReference type="Pfam" id="PF00588"/>
    </source>
</evidence>
<dbReference type="GO" id="GO:0032259">
    <property type="term" value="P:methylation"/>
    <property type="evidence" value="ECO:0007669"/>
    <property type="project" value="UniProtKB-KW"/>
</dbReference>
<dbReference type="InterPro" id="IPR051259">
    <property type="entry name" value="rRNA_Methyltransferase"/>
</dbReference>
<reference evidence="4 5" key="1">
    <citation type="submission" date="2016-10" db="EMBL/GenBank/DDBJ databases">
        <authorList>
            <person name="de Groot N.N."/>
        </authorList>
    </citation>
    <scope>NUCLEOTIDE SEQUENCE [LARGE SCALE GENOMIC DNA]</scope>
    <source>
        <strain evidence="4 5">DSM 43941</strain>
    </source>
</reference>
<dbReference type="EMBL" id="LT629758">
    <property type="protein sequence ID" value="SDT76153.1"/>
    <property type="molecule type" value="Genomic_DNA"/>
</dbReference>
<dbReference type="AlphaFoldDB" id="A0A1H2D0E0"/>
<dbReference type="OrthoDB" id="9786891at2"/>
<keyword evidence="1 4" id="KW-0489">Methyltransferase</keyword>
<dbReference type="Pfam" id="PF00588">
    <property type="entry name" value="SpoU_methylase"/>
    <property type="match status" value="1"/>
</dbReference>
<dbReference type="GO" id="GO:0003723">
    <property type="term" value="F:RNA binding"/>
    <property type="evidence" value="ECO:0007669"/>
    <property type="project" value="InterPro"/>
</dbReference>
<evidence type="ECO:0000313" key="5">
    <source>
        <dbReference type="Proteomes" id="UP000198688"/>
    </source>
</evidence>
<dbReference type="InterPro" id="IPR029028">
    <property type="entry name" value="Alpha/beta_knot_MTases"/>
</dbReference>
<dbReference type="InterPro" id="IPR001537">
    <property type="entry name" value="SpoU_MeTrfase"/>
</dbReference>
<feature type="domain" description="tRNA/rRNA methyltransferase SpoU type" evidence="3">
    <location>
        <begin position="67"/>
        <end position="203"/>
    </location>
</feature>
<protein>
    <submittedName>
        <fullName evidence="4">tRNA G18 (Ribose-2'-O)-methylase SpoU</fullName>
    </submittedName>
</protein>
<dbReference type="GO" id="GO:0006396">
    <property type="term" value="P:RNA processing"/>
    <property type="evidence" value="ECO:0007669"/>
    <property type="project" value="InterPro"/>
</dbReference>
<dbReference type="PANTHER" id="PTHR43191:SF2">
    <property type="entry name" value="RRNA METHYLTRANSFERASE 3, MITOCHONDRIAL"/>
    <property type="match status" value="1"/>
</dbReference>